<name>C4JTT5_UNCRE</name>
<proteinExistence type="predicted"/>
<dbReference type="OrthoDB" id="10630478at2759"/>
<evidence type="ECO:0000313" key="2">
    <source>
        <dbReference type="EMBL" id="EEP81032.1"/>
    </source>
</evidence>
<evidence type="ECO:0000256" key="1">
    <source>
        <dbReference type="SAM" id="SignalP"/>
    </source>
</evidence>
<evidence type="ECO:0008006" key="4">
    <source>
        <dbReference type="Google" id="ProtNLM"/>
    </source>
</evidence>
<feature type="signal peptide" evidence="1">
    <location>
        <begin position="1"/>
        <end position="24"/>
    </location>
</feature>
<dbReference type="eggNOG" id="ENOG502T5PP">
    <property type="taxonomic scope" value="Eukaryota"/>
</dbReference>
<dbReference type="GeneID" id="8443619"/>
<dbReference type="KEGG" id="ure:UREG_05874"/>
<dbReference type="VEuPathDB" id="FungiDB:UREG_05874"/>
<dbReference type="Proteomes" id="UP000002058">
    <property type="component" value="Unassembled WGS sequence"/>
</dbReference>
<dbReference type="EMBL" id="CH476617">
    <property type="protein sequence ID" value="EEP81032.1"/>
    <property type="molecule type" value="Genomic_DNA"/>
</dbReference>
<gene>
    <name evidence="2" type="ORF">UREG_05874</name>
</gene>
<accession>C4JTT5</accession>
<sequence length="190" mass="20865">MWMPLQMSVKTRVLCFFLLGLVNGLQHQYENPFVSPNRTVTRPISCTNGNLTPLCCDESIYNPIKHNRRLRDPLSDPALESPFVVHPASKPTKHRTDFDHHGTTIPLILPISASSSPAPALSSLAVQRAVPLAPHSLSRSSNPNPIERPLSQIVSSEVTSGGVLSDKTKKEVKRSCFGLLVCLIVAVIWL</sequence>
<keyword evidence="1" id="KW-0732">Signal</keyword>
<feature type="chain" id="PRO_5002939431" description="Hydrophobin" evidence="1">
    <location>
        <begin position="25"/>
        <end position="190"/>
    </location>
</feature>
<evidence type="ECO:0000313" key="3">
    <source>
        <dbReference type="Proteomes" id="UP000002058"/>
    </source>
</evidence>
<dbReference type="AlphaFoldDB" id="C4JTT5"/>
<dbReference type="HOGENOM" id="CLU_1428985_0_0_1"/>
<keyword evidence="3" id="KW-1185">Reference proteome</keyword>
<organism evidence="2 3">
    <name type="scientific">Uncinocarpus reesii (strain UAMH 1704)</name>
    <dbReference type="NCBI Taxonomy" id="336963"/>
    <lineage>
        <taxon>Eukaryota</taxon>
        <taxon>Fungi</taxon>
        <taxon>Dikarya</taxon>
        <taxon>Ascomycota</taxon>
        <taxon>Pezizomycotina</taxon>
        <taxon>Eurotiomycetes</taxon>
        <taxon>Eurotiomycetidae</taxon>
        <taxon>Onygenales</taxon>
        <taxon>Onygenaceae</taxon>
        <taxon>Uncinocarpus</taxon>
    </lineage>
</organism>
<protein>
    <recommendedName>
        <fullName evidence="4">Hydrophobin</fullName>
    </recommendedName>
</protein>
<dbReference type="RefSeq" id="XP_002585185.1">
    <property type="nucleotide sequence ID" value="XM_002585139.1"/>
</dbReference>
<dbReference type="InParanoid" id="C4JTT5"/>
<reference evidence="3" key="1">
    <citation type="journal article" date="2009" name="Genome Res.">
        <title>Comparative genomic analyses of the human fungal pathogens Coccidioides and their relatives.</title>
        <authorList>
            <person name="Sharpton T.J."/>
            <person name="Stajich J.E."/>
            <person name="Rounsley S.D."/>
            <person name="Gardner M.J."/>
            <person name="Wortman J.R."/>
            <person name="Jordar V.S."/>
            <person name="Maiti R."/>
            <person name="Kodira C.D."/>
            <person name="Neafsey D.E."/>
            <person name="Zeng Q."/>
            <person name="Hung C.-Y."/>
            <person name="McMahan C."/>
            <person name="Muszewska A."/>
            <person name="Grynberg M."/>
            <person name="Mandel M.A."/>
            <person name="Kellner E.M."/>
            <person name="Barker B.M."/>
            <person name="Galgiani J.N."/>
            <person name="Orbach M.J."/>
            <person name="Kirkland T.N."/>
            <person name="Cole G.T."/>
            <person name="Henn M.R."/>
            <person name="Birren B.W."/>
            <person name="Taylor J.W."/>
        </authorList>
    </citation>
    <scope>NUCLEOTIDE SEQUENCE [LARGE SCALE GENOMIC DNA]</scope>
    <source>
        <strain evidence="3">UAMH 1704</strain>
    </source>
</reference>